<keyword evidence="1" id="KW-0472">Membrane</keyword>
<accession>A0ABV3EJD6</accession>
<dbReference type="RefSeq" id="WP_359268419.1">
    <property type="nucleotide sequence ID" value="NZ_JBEZNA010000004.1"/>
</dbReference>
<dbReference type="Proteomes" id="UP001551584">
    <property type="component" value="Unassembled WGS sequence"/>
</dbReference>
<organism evidence="2 3">
    <name type="scientific">Streptomyces chilikensis</name>
    <dbReference type="NCBI Taxonomy" id="1194079"/>
    <lineage>
        <taxon>Bacteria</taxon>
        <taxon>Bacillati</taxon>
        <taxon>Actinomycetota</taxon>
        <taxon>Actinomycetes</taxon>
        <taxon>Kitasatosporales</taxon>
        <taxon>Streptomycetaceae</taxon>
        <taxon>Streptomyces</taxon>
    </lineage>
</organism>
<evidence type="ECO:0000313" key="2">
    <source>
        <dbReference type="EMBL" id="MEU9576295.1"/>
    </source>
</evidence>
<evidence type="ECO:0000256" key="1">
    <source>
        <dbReference type="SAM" id="Phobius"/>
    </source>
</evidence>
<keyword evidence="1" id="KW-0812">Transmembrane</keyword>
<keyword evidence="1" id="KW-1133">Transmembrane helix</keyword>
<evidence type="ECO:0008006" key="4">
    <source>
        <dbReference type="Google" id="ProtNLM"/>
    </source>
</evidence>
<sequence length="149" mass="14917">MTTHLAASTGTSLGIGATMAGLALVSWLVLILGVRGSDRLKINTRDKAGWTGLITGTLSVAAGHTWADIANGIGAIPASLIRGGAFGDPGLGGLALALTVLTFCPRWKKLVVPAVLGVAAAVAYGEAGGLWGIFVDGIRTLAGLLQDLG</sequence>
<reference evidence="2 3" key="1">
    <citation type="submission" date="2024-06" db="EMBL/GenBank/DDBJ databases">
        <title>The Natural Products Discovery Center: Release of the First 8490 Sequenced Strains for Exploring Actinobacteria Biosynthetic Diversity.</title>
        <authorList>
            <person name="Kalkreuter E."/>
            <person name="Kautsar S.A."/>
            <person name="Yang D."/>
            <person name="Bader C.D."/>
            <person name="Teijaro C.N."/>
            <person name="Fluegel L."/>
            <person name="Davis C.M."/>
            <person name="Simpson J.R."/>
            <person name="Lauterbach L."/>
            <person name="Steele A.D."/>
            <person name="Gui C."/>
            <person name="Meng S."/>
            <person name="Li G."/>
            <person name="Viehrig K."/>
            <person name="Ye F."/>
            <person name="Su P."/>
            <person name="Kiefer A.F."/>
            <person name="Nichols A."/>
            <person name="Cepeda A.J."/>
            <person name="Yan W."/>
            <person name="Fan B."/>
            <person name="Jiang Y."/>
            <person name="Adhikari A."/>
            <person name="Zheng C.-J."/>
            <person name="Schuster L."/>
            <person name="Cowan T.M."/>
            <person name="Smanski M.J."/>
            <person name="Chevrette M.G."/>
            <person name="De Carvalho L.P.S."/>
            <person name="Shen B."/>
        </authorList>
    </citation>
    <scope>NUCLEOTIDE SEQUENCE [LARGE SCALE GENOMIC DNA]</scope>
    <source>
        <strain evidence="2 3">NPDC048117</strain>
    </source>
</reference>
<feature type="transmembrane region" description="Helical" evidence="1">
    <location>
        <begin position="12"/>
        <end position="34"/>
    </location>
</feature>
<proteinExistence type="predicted"/>
<name>A0ABV3EJD6_9ACTN</name>
<comment type="caution">
    <text evidence="2">The sequence shown here is derived from an EMBL/GenBank/DDBJ whole genome shotgun (WGS) entry which is preliminary data.</text>
</comment>
<protein>
    <recommendedName>
        <fullName evidence="4">Integral membrane protein</fullName>
    </recommendedName>
</protein>
<evidence type="ECO:0000313" key="3">
    <source>
        <dbReference type="Proteomes" id="UP001551584"/>
    </source>
</evidence>
<gene>
    <name evidence="2" type="ORF">AB0D95_03225</name>
</gene>
<dbReference type="EMBL" id="JBEZNA010000004">
    <property type="protein sequence ID" value="MEU9576295.1"/>
    <property type="molecule type" value="Genomic_DNA"/>
</dbReference>
<keyword evidence="3" id="KW-1185">Reference proteome</keyword>